<gene>
    <name evidence="7" type="ORF">C8E97_2681</name>
</gene>
<accession>A0A495VXD6</accession>
<sequence>MRQGKKLAVTALTGLSLLTAAGVAGAAPTAEGAAERGGLERFHRQHLSWQPCGDEKLDAAGAECADVAVPLDYREPRGRTITVAISRLKASDGAKRRGVMLSNPGGPGGAGLDMMLTVRDAMTPEVRARYDLIGMDPRGIGRSTPVDCGWPVGSMLQSAGVDRASFERGARTQADLAQRCRDKAGDLLPHITTRNTARDMDVIRGALKERRISYFGVSYGTYLGAVYTQMFPQRSDRVVLDSATDPDRWTRPARQLLGKANETALDDWAAWAADRDAEYHLGGTAARVRALVEDLVRSAAREPIRLGEHRLDQHYLPLVLFGPLSDARQDALLTSYVRQIADAAGGKVVQPSPELDATLRFAYRPTPETQNSGQAAVMCGDAAEPRDPESYWRDIERHRATQPVFGAFAHNITPCAFWAPPVERPTEVRNSVPALIVQATGDTRTTYETGVALHRSMTKSRLVTLKDVRIHGVFEFFPNKCVRDSVNTYLADGTLPARDRTCHVD</sequence>
<evidence type="ECO:0000259" key="5">
    <source>
        <dbReference type="Pfam" id="PF00561"/>
    </source>
</evidence>
<dbReference type="InterPro" id="IPR051601">
    <property type="entry name" value="Serine_prot/Carboxylest_S33"/>
</dbReference>
<evidence type="ECO:0000313" key="7">
    <source>
        <dbReference type="EMBL" id="RKT54091.1"/>
    </source>
</evidence>
<dbReference type="EMBL" id="RBXO01000001">
    <property type="protein sequence ID" value="RKT54091.1"/>
    <property type="molecule type" value="Genomic_DNA"/>
</dbReference>
<dbReference type="Proteomes" id="UP000282084">
    <property type="component" value="Unassembled WGS sequence"/>
</dbReference>
<evidence type="ECO:0000259" key="6">
    <source>
        <dbReference type="Pfam" id="PF08386"/>
    </source>
</evidence>
<dbReference type="InterPro" id="IPR029058">
    <property type="entry name" value="AB_hydrolase_fold"/>
</dbReference>
<dbReference type="Gene3D" id="3.40.50.1820">
    <property type="entry name" value="alpha/beta hydrolase"/>
    <property type="match status" value="1"/>
</dbReference>
<comment type="caution">
    <text evidence="7">The sequence shown here is derived from an EMBL/GenBank/DDBJ whole genome shotgun (WGS) entry which is preliminary data.</text>
</comment>
<evidence type="ECO:0000313" key="8">
    <source>
        <dbReference type="Proteomes" id="UP000282084"/>
    </source>
</evidence>
<dbReference type="PANTHER" id="PTHR43248">
    <property type="entry name" value="2-SUCCINYL-6-HYDROXY-2,4-CYCLOHEXADIENE-1-CARBOXYLATE SYNTHASE"/>
    <property type="match status" value="1"/>
</dbReference>
<dbReference type="Pfam" id="PF08386">
    <property type="entry name" value="Abhydrolase_4"/>
    <property type="match status" value="1"/>
</dbReference>
<evidence type="ECO:0000256" key="3">
    <source>
        <dbReference type="ARBA" id="ARBA00022801"/>
    </source>
</evidence>
<dbReference type="SUPFAM" id="SSF53474">
    <property type="entry name" value="alpha/beta-Hydrolases"/>
    <property type="match status" value="1"/>
</dbReference>
<dbReference type="GO" id="GO:0016787">
    <property type="term" value="F:hydrolase activity"/>
    <property type="evidence" value="ECO:0007669"/>
    <property type="project" value="UniProtKB-KW"/>
</dbReference>
<feature type="signal peptide" evidence="4">
    <location>
        <begin position="1"/>
        <end position="26"/>
    </location>
</feature>
<reference evidence="7 8" key="1">
    <citation type="submission" date="2018-10" db="EMBL/GenBank/DDBJ databases">
        <title>Sequencing the genomes of 1000 actinobacteria strains.</title>
        <authorList>
            <person name="Klenk H.-P."/>
        </authorList>
    </citation>
    <scope>NUCLEOTIDE SEQUENCE [LARGE SCALE GENOMIC DNA]</scope>
    <source>
        <strain evidence="7 8">DSM 43800</strain>
    </source>
</reference>
<feature type="domain" description="AB hydrolase-1" evidence="5">
    <location>
        <begin position="101"/>
        <end position="265"/>
    </location>
</feature>
<dbReference type="AlphaFoldDB" id="A0A495VXD6"/>
<dbReference type="OrthoDB" id="4447445at2"/>
<dbReference type="Pfam" id="PF00561">
    <property type="entry name" value="Abhydrolase_1"/>
    <property type="match status" value="1"/>
</dbReference>
<keyword evidence="8" id="KW-1185">Reference proteome</keyword>
<dbReference type="PANTHER" id="PTHR43248:SF29">
    <property type="entry name" value="TRIPEPTIDYL AMINOPEPTIDASE"/>
    <property type="match status" value="1"/>
</dbReference>
<proteinExistence type="inferred from homology"/>
<evidence type="ECO:0000256" key="4">
    <source>
        <dbReference type="SAM" id="SignalP"/>
    </source>
</evidence>
<dbReference type="ESTHER" id="9pseu-a0a495vxd6">
    <property type="family name" value="Tiancimycin-TnmK-Tripeptidase-HIP"/>
</dbReference>
<name>A0A495VXD6_9PSEU</name>
<dbReference type="InterPro" id="IPR013595">
    <property type="entry name" value="Pept_S33_TAP-like_C"/>
</dbReference>
<evidence type="ECO:0000256" key="2">
    <source>
        <dbReference type="ARBA" id="ARBA00022729"/>
    </source>
</evidence>
<dbReference type="RefSeq" id="WP_121005310.1">
    <property type="nucleotide sequence ID" value="NZ_RBXO01000001.1"/>
</dbReference>
<dbReference type="InterPro" id="IPR000073">
    <property type="entry name" value="AB_hydrolase_1"/>
</dbReference>
<feature type="domain" description="Peptidase S33 tripeptidyl aminopeptidase-like C-terminal" evidence="6">
    <location>
        <begin position="403"/>
        <end position="502"/>
    </location>
</feature>
<comment type="similarity">
    <text evidence="1">Belongs to the peptidase S33 family.</text>
</comment>
<keyword evidence="2 4" id="KW-0732">Signal</keyword>
<feature type="chain" id="PRO_5019825750" evidence="4">
    <location>
        <begin position="27"/>
        <end position="505"/>
    </location>
</feature>
<organism evidence="7 8">
    <name type="scientific">Saccharothrix australiensis</name>
    <dbReference type="NCBI Taxonomy" id="2072"/>
    <lineage>
        <taxon>Bacteria</taxon>
        <taxon>Bacillati</taxon>
        <taxon>Actinomycetota</taxon>
        <taxon>Actinomycetes</taxon>
        <taxon>Pseudonocardiales</taxon>
        <taxon>Pseudonocardiaceae</taxon>
        <taxon>Saccharothrix</taxon>
    </lineage>
</organism>
<protein>
    <submittedName>
        <fullName evidence="7">Alpha/beta hydrolase family protein</fullName>
    </submittedName>
</protein>
<keyword evidence="3 7" id="KW-0378">Hydrolase</keyword>
<evidence type="ECO:0000256" key="1">
    <source>
        <dbReference type="ARBA" id="ARBA00010088"/>
    </source>
</evidence>